<reference evidence="1 2" key="1">
    <citation type="submission" date="2016-10" db="EMBL/GenBank/DDBJ databases">
        <authorList>
            <person name="de Groot N.N."/>
        </authorList>
    </citation>
    <scope>NUCLEOTIDE SEQUENCE [LARGE SCALE GENOMIC DNA]</scope>
    <source>
        <strain evidence="1 2">A52C2</strain>
    </source>
</reference>
<evidence type="ECO:0000313" key="2">
    <source>
        <dbReference type="Proteomes" id="UP000199647"/>
    </source>
</evidence>
<gene>
    <name evidence="1" type="ORF">SAMN05216548_11432</name>
</gene>
<dbReference type="STRING" id="1855383.SAMN05216548_11432"/>
<dbReference type="InterPro" id="IPR010985">
    <property type="entry name" value="Ribbon_hlx_hlx"/>
</dbReference>
<dbReference type="GO" id="GO:0006355">
    <property type="term" value="P:regulation of DNA-templated transcription"/>
    <property type="evidence" value="ECO:0007669"/>
    <property type="project" value="InterPro"/>
</dbReference>
<dbReference type="Gene3D" id="1.10.1220.10">
    <property type="entry name" value="Met repressor-like"/>
    <property type="match status" value="1"/>
</dbReference>
<keyword evidence="2" id="KW-1185">Reference proteome</keyword>
<protein>
    <submittedName>
        <fullName evidence="1">Uncharacterized protein</fullName>
    </submittedName>
</protein>
<sequence>MVSAPTPTFTPDNLSKSPEELKDLNFKVSPDLHRDFKLTATAWGMSMKELLEAAYKGWVEKHGKFPGE</sequence>
<dbReference type="InterPro" id="IPR013321">
    <property type="entry name" value="Arc_rbn_hlx_hlx"/>
</dbReference>
<dbReference type="AlphaFoldDB" id="A0A1H9MU92"/>
<evidence type="ECO:0000313" key="1">
    <source>
        <dbReference type="EMBL" id="SER26693.1"/>
    </source>
</evidence>
<dbReference type="Proteomes" id="UP000199647">
    <property type="component" value="Unassembled WGS sequence"/>
</dbReference>
<organism evidence="1 2">
    <name type="scientific">Faunimonas pinastri</name>
    <dbReference type="NCBI Taxonomy" id="1855383"/>
    <lineage>
        <taxon>Bacteria</taxon>
        <taxon>Pseudomonadati</taxon>
        <taxon>Pseudomonadota</taxon>
        <taxon>Alphaproteobacteria</taxon>
        <taxon>Hyphomicrobiales</taxon>
        <taxon>Afifellaceae</taxon>
        <taxon>Faunimonas</taxon>
    </lineage>
</organism>
<proteinExistence type="predicted"/>
<name>A0A1H9MU92_9HYPH</name>
<dbReference type="SUPFAM" id="SSF47598">
    <property type="entry name" value="Ribbon-helix-helix"/>
    <property type="match status" value="1"/>
</dbReference>
<dbReference type="EMBL" id="FOFG01000014">
    <property type="protein sequence ID" value="SER26693.1"/>
    <property type="molecule type" value="Genomic_DNA"/>
</dbReference>
<accession>A0A1H9MU92</accession>